<keyword evidence="2" id="KW-1185">Reference proteome</keyword>
<organism evidence="1 2">
    <name type="scientific">Paenibacillus terricola</name>
    <dbReference type="NCBI Taxonomy" id="2763503"/>
    <lineage>
        <taxon>Bacteria</taxon>
        <taxon>Bacillati</taxon>
        <taxon>Bacillota</taxon>
        <taxon>Bacilli</taxon>
        <taxon>Bacillales</taxon>
        <taxon>Paenibacillaceae</taxon>
        <taxon>Paenibacillus</taxon>
    </lineage>
</organism>
<gene>
    <name evidence="1" type="ORF">H8B09_02640</name>
</gene>
<sequence>MLDAIRKAAMTAVEASNPVAFLFGIVTQINPLEVNVDQRFTLDADFLVQTEATTELRVRIGPAEYFIRRPLQVGDQVVLVRLQGGQRYLILDRVVRA</sequence>
<dbReference type="RefSeq" id="WP_191201916.1">
    <property type="nucleotide sequence ID" value="NZ_JACXZA010000001.1"/>
</dbReference>
<name>A0ABR8MNP4_9BACL</name>
<dbReference type="InterPro" id="IPR022555">
    <property type="entry name" value="DUF2577"/>
</dbReference>
<dbReference type="Proteomes" id="UP000609346">
    <property type="component" value="Unassembled WGS sequence"/>
</dbReference>
<dbReference type="EMBL" id="JACXZA010000001">
    <property type="protein sequence ID" value="MBD3917636.1"/>
    <property type="molecule type" value="Genomic_DNA"/>
</dbReference>
<protein>
    <submittedName>
        <fullName evidence="1">DUF2577 domain-containing protein</fullName>
    </submittedName>
</protein>
<proteinExistence type="predicted"/>
<evidence type="ECO:0000313" key="2">
    <source>
        <dbReference type="Proteomes" id="UP000609346"/>
    </source>
</evidence>
<dbReference type="Pfam" id="PF10844">
    <property type="entry name" value="DUF2577"/>
    <property type="match status" value="2"/>
</dbReference>
<accession>A0ABR8MNP4</accession>
<reference evidence="1 2" key="1">
    <citation type="submission" date="2020-09" db="EMBL/GenBank/DDBJ databases">
        <title>Paenibacillus sp. strain PR3 16S rRNA gene Genome sequencing and assembly.</title>
        <authorList>
            <person name="Kim J."/>
        </authorList>
    </citation>
    <scope>NUCLEOTIDE SEQUENCE [LARGE SCALE GENOMIC DNA]</scope>
    <source>
        <strain evidence="1 2">PR3</strain>
    </source>
</reference>
<comment type="caution">
    <text evidence="1">The sequence shown here is derived from an EMBL/GenBank/DDBJ whole genome shotgun (WGS) entry which is preliminary data.</text>
</comment>
<evidence type="ECO:0000313" key="1">
    <source>
        <dbReference type="EMBL" id="MBD3917636.1"/>
    </source>
</evidence>